<dbReference type="SUPFAM" id="SSF53335">
    <property type="entry name" value="S-adenosyl-L-methionine-dependent methyltransferases"/>
    <property type="match status" value="1"/>
</dbReference>
<dbReference type="PANTHER" id="PTHR33841">
    <property type="entry name" value="DNA METHYLTRANSFERASE YEEA-RELATED"/>
    <property type="match status" value="1"/>
</dbReference>
<dbReference type="AlphaFoldDB" id="A0A516H6A7"/>
<dbReference type="GO" id="GO:0032259">
    <property type="term" value="P:methylation"/>
    <property type="evidence" value="ECO:0007669"/>
    <property type="project" value="UniProtKB-KW"/>
</dbReference>
<dbReference type="EC" id="2.1.1.72" evidence="1"/>
<dbReference type="EMBL" id="CP041636">
    <property type="protein sequence ID" value="QDO99282.1"/>
    <property type="molecule type" value="Genomic_DNA"/>
</dbReference>
<dbReference type="RefSeq" id="WP_144258278.1">
    <property type="nucleotide sequence ID" value="NZ_CP041636.1"/>
</dbReference>
<keyword evidence="4" id="KW-0949">S-adenosyl-L-methionine</keyword>
<accession>A0A516H6A7</accession>
<evidence type="ECO:0000313" key="7">
    <source>
        <dbReference type="Proteomes" id="UP000317496"/>
    </source>
</evidence>
<keyword evidence="2 6" id="KW-0489">Methyltransferase</keyword>
<evidence type="ECO:0000256" key="3">
    <source>
        <dbReference type="ARBA" id="ARBA00022679"/>
    </source>
</evidence>
<dbReference type="Gene3D" id="3.40.50.150">
    <property type="entry name" value="Vaccinia Virus protein VP39"/>
    <property type="match status" value="1"/>
</dbReference>
<organism evidence="6 7">
    <name type="scientific">Ferrovibrio terrae</name>
    <dbReference type="NCBI Taxonomy" id="2594003"/>
    <lineage>
        <taxon>Bacteria</taxon>
        <taxon>Pseudomonadati</taxon>
        <taxon>Pseudomonadota</taxon>
        <taxon>Alphaproteobacteria</taxon>
        <taxon>Rhodospirillales</taxon>
        <taxon>Rhodospirillaceae</taxon>
        <taxon>Ferrovibrio</taxon>
    </lineage>
</organism>
<keyword evidence="3 6" id="KW-0808">Transferase</keyword>
<dbReference type="InterPro" id="IPR029063">
    <property type="entry name" value="SAM-dependent_MTases_sf"/>
</dbReference>
<comment type="catalytic activity">
    <reaction evidence="5">
        <text>a 2'-deoxyadenosine in DNA + S-adenosyl-L-methionine = an N(6)-methyl-2'-deoxyadenosine in DNA + S-adenosyl-L-homocysteine + H(+)</text>
        <dbReference type="Rhea" id="RHEA:15197"/>
        <dbReference type="Rhea" id="RHEA-COMP:12418"/>
        <dbReference type="Rhea" id="RHEA-COMP:12419"/>
        <dbReference type="ChEBI" id="CHEBI:15378"/>
        <dbReference type="ChEBI" id="CHEBI:57856"/>
        <dbReference type="ChEBI" id="CHEBI:59789"/>
        <dbReference type="ChEBI" id="CHEBI:90615"/>
        <dbReference type="ChEBI" id="CHEBI:90616"/>
        <dbReference type="EC" id="2.1.1.72"/>
    </reaction>
</comment>
<evidence type="ECO:0000313" key="6">
    <source>
        <dbReference type="EMBL" id="QDO99282.1"/>
    </source>
</evidence>
<keyword evidence="7" id="KW-1185">Reference proteome</keyword>
<protein>
    <recommendedName>
        <fullName evidence="1">site-specific DNA-methyltransferase (adenine-specific)</fullName>
        <ecNumber evidence="1">2.1.1.72</ecNumber>
    </recommendedName>
</protein>
<dbReference type="PANTHER" id="PTHR33841:SF5">
    <property type="entry name" value="DNA METHYLASE (MODIFICATION METHYLASE) (METHYLTRANSFERASE)-RELATED"/>
    <property type="match status" value="1"/>
</dbReference>
<sequence length="490" mass="55182">MNPETNRRIEYGDFQTPDALAIQVCTRLAADGVSPDVVIEPTCGLGAFVIAAASKFPDAAHICGYEINPEYLQILRERISNIKEPTKYSVRQANFFTHGWQSDLDQLTGSILVVGNFPWVTNAAQGLIGGNNLPEKSNFLNFSGFDAISGKANFDISEWMLIDVLRWLKGRHAHIAMLVKTAVARKVMAHAQRRQDSVSDAYIIQIDAKKNFAASVDACLLVINLDPEKDTCYDYTVYQDFNDKIGRRVGTRLGMVVRDLEAFNRHLDWLGTSDQKWRSGIKHDASSVMEFIRSGGRYKNGLGEEVSLEDRFLFPLLKGSDVGSDKTWREKYVLVTQRHVGEQTNSIETQAPLTWSYLIKHANYLDGRGSTIYKKNPRFSIFGIGDYSFRPWRIAICALYKSLRFRLVGPIDGRPVMFDDTVYYVSFETEAEAVAAYSSLNSKPINALLESLIFWDEKRPIKTSILNSVRWSPSTSVEPLLKLTRSSAAE</sequence>
<dbReference type="OrthoDB" id="9784823at2"/>
<reference evidence="6 7" key="1">
    <citation type="submission" date="2019-07" db="EMBL/GenBank/DDBJ databases">
        <title>Genome sequencing for Ferrovibrio sp. K5.</title>
        <authorList>
            <person name="Park S.-J."/>
        </authorList>
    </citation>
    <scope>NUCLEOTIDE SEQUENCE [LARGE SCALE GENOMIC DNA]</scope>
    <source>
        <strain evidence="6 7">K5</strain>
    </source>
</reference>
<dbReference type="GO" id="GO:0009007">
    <property type="term" value="F:site-specific DNA-methyltransferase (adenine-specific) activity"/>
    <property type="evidence" value="ECO:0007669"/>
    <property type="project" value="UniProtKB-EC"/>
</dbReference>
<dbReference type="InterPro" id="IPR050953">
    <property type="entry name" value="N4_N6_ade-DNA_methylase"/>
</dbReference>
<dbReference type="Proteomes" id="UP000317496">
    <property type="component" value="Chromosome"/>
</dbReference>
<name>A0A516H6A7_9PROT</name>
<gene>
    <name evidence="6" type="ORF">FNB15_19270</name>
</gene>
<dbReference type="REBASE" id="353453">
    <property type="entry name" value="M.FspK5ORF19270P"/>
</dbReference>
<evidence type="ECO:0000256" key="5">
    <source>
        <dbReference type="ARBA" id="ARBA00047942"/>
    </source>
</evidence>
<evidence type="ECO:0000256" key="4">
    <source>
        <dbReference type="ARBA" id="ARBA00022691"/>
    </source>
</evidence>
<dbReference type="KEGG" id="fer:FNB15_19270"/>
<evidence type="ECO:0000256" key="1">
    <source>
        <dbReference type="ARBA" id="ARBA00011900"/>
    </source>
</evidence>
<evidence type="ECO:0000256" key="2">
    <source>
        <dbReference type="ARBA" id="ARBA00022603"/>
    </source>
</evidence>
<proteinExistence type="predicted"/>